<keyword evidence="1" id="KW-0812">Transmembrane</keyword>
<keyword evidence="1" id="KW-1133">Transmembrane helix</keyword>
<feature type="transmembrane region" description="Helical" evidence="1">
    <location>
        <begin position="57"/>
        <end position="83"/>
    </location>
</feature>
<keyword evidence="1" id="KW-0472">Membrane</keyword>
<protein>
    <submittedName>
        <fullName evidence="2">Uncharacterized protein</fullName>
    </submittedName>
</protein>
<feature type="transmembrane region" description="Helical" evidence="1">
    <location>
        <begin position="95"/>
        <end position="114"/>
    </location>
</feature>
<proteinExistence type="predicted"/>
<name>A0A2M7G9Y5_9BACT</name>
<organism evidence="2 3">
    <name type="scientific">bacterium (Candidatus Blackallbacteria) CG17_big_fil_post_rev_8_21_14_2_50_48_46</name>
    <dbReference type="NCBI Taxonomy" id="2014261"/>
    <lineage>
        <taxon>Bacteria</taxon>
        <taxon>Candidatus Blackallbacteria</taxon>
    </lineage>
</organism>
<dbReference type="EMBL" id="PFFQ01000012">
    <property type="protein sequence ID" value="PIW18684.1"/>
    <property type="molecule type" value="Genomic_DNA"/>
</dbReference>
<sequence length="182" mass="20524">MWKICKLVFCLWFFFYELTLPVSAFETLSPQNQGLHVQILKLEWGPSEVNVIPPSDLIFPSMGLFLGGWSLGALTYLIYRYLFDNSEISLISSSSDFLAMSLSVLANSFFIWWVGNWGWENSGFEGDFGVTLAGVLLGQSLYIVQPELDKLDQNFVFINYLNWSFSSLGGVSAYNASLHAKN</sequence>
<evidence type="ECO:0000313" key="3">
    <source>
        <dbReference type="Proteomes" id="UP000231019"/>
    </source>
</evidence>
<evidence type="ECO:0000313" key="2">
    <source>
        <dbReference type="EMBL" id="PIW18684.1"/>
    </source>
</evidence>
<dbReference type="Proteomes" id="UP000231019">
    <property type="component" value="Unassembled WGS sequence"/>
</dbReference>
<reference evidence="2 3" key="1">
    <citation type="submission" date="2017-09" db="EMBL/GenBank/DDBJ databases">
        <title>Depth-based differentiation of microbial function through sediment-hosted aquifers and enrichment of novel symbionts in the deep terrestrial subsurface.</title>
        <authorList>
            <person name="Probst A.J."/>
            <person name="Ladd B."/>
            <person name="Jarett J.K."/>
            <person name="Geller-Mcgrath D.E."/>
            <person name="Sieber C.M."/>
            <person name="Emerson J.B."/>
            <person name="Anantharaman K."/>
            <person name="Thomas B.C."/>
            <person name="Malmstrom R."/>
            <person name="Stieglmeier M."/>
            <person name="Klingl A."/>
            <person name="Woyke T."/>
            <person name="Ryan C.M."/>
            <person name="Banfield J.F."/>
        </authorList>
    </citation>
    <scope>NUCLEOTIDE SEQUENCE [LARGE SCALE GENOMIC DNA]</scope>
    <source>
        <strain evidence="2">CG17_big_fil_post_rev_8_21_14_2_50_48_46</strain>
    </source>
</reference>
<accession>A0A2M7G9Y5</accession>
<comment type="caution">
    <text evidence="2">The sequence shown here is derived from an EMBL/GenBank/DDBJ whole genome shotgun (WGS) entry which is preliminary data.</text>
</comment>
<gene>
    <name evidence="2" type="ORF">COW36_05150</name>
</gene>
<evidence type="ECO:0000256" key="1">
    <source>
        <dbReference type="SAM" id="Phobius"/>
    </source>
</evidence>
<dbReference type="AlphaFoldDB" id="A0A2M7G9Y5"/>